<evidence type="ECO:0000313" key="6">
    <source>
        <dbReference type="Proteomes" id="UP000799441"/>
    </source>
</evidence>
<dbReference type="OrthoDB" id="1274115at2759"/>
<evidence type="ECO:0000313" key="5">
    <source>
        <dbReference type="EMBL" id="KAF2718116.1"/>
    </source>
</evidence>
<sequence>MAAQTPIWLIVGASSGFCQSIARDVLGRGHKAIVCARKVEALNELEHLGAYPLALDVTAHEQEIASKIKQANEIYGGITHLVNGAAFVLEGMIEEISDDEAFGEFNTNVFGVIKVTRAVLPYMRATETAVTKVIANFGSMGSWTGWVSSGIYCSTKWAISGLTEALAEEVAPFGIKAVIIEPGTFRTELLSSTSGRRVLAERRLDEYKEMRDAVHGFMNATSGAQMGNPTKGATVIVDVLISTGCAEGRDIPPRLLLGSDAIETIKQKCSATVTLIDEWRDVIKSTDIR</sequence>
<comment type="caution">
    <text evidence="5">The sequence shown here is derived from an EMBL/GenBank/DDBJ whole genome shotgun (WGS) entry which is preliminary data.</text>
</comment>
<dbReference type="PRINTS" id="PR00081">
    <property type="entry name" value="GDHRDH"/>
</dbReference>
<accession>A0A9P4Q465</accession>
<evidence type="ECO:0000256" key="2">
    <source>
        <dbReference type="ARBA" id="ARBA00022857"/>
    </source>
</evidence>
<reference evidence="5" key="1">
    <citation type="journal article" date="2020" name="Stud. Mycol.">
        <title>101 Dothideomycetes genomes: a test case for predicting lifestyles and emergence of pathogens.</title>
        <authorList>
            <person name="Haridas S."/>
            <person name="Albert R."/>
            <person name="Binder M."/>
            <person name="Bloem J."/>
            <person name="Labutti K."/>
            <person name="Salamov A."/>
            <person name="Andreopoulos B."/>
            <person name="Baker S."/>
            <person name="Barry K."/>
            <person name="Bills G."/>
            <person name="Bluhm B."/>
            <person name="Cannon C."/>
            <person name="Castanera R."/>
            <person name="Culley D."/>
            <person name="Daum C."/>
            <person name="Ezra D."/>
            <person name="Gonzalez J."/>
            <person name="Henrissat B."/>
            <person name="Kuo A."/>
            <person name="Liang C."/>
            <person name="Lipzen A."/>
            <person name="Lutzoni F."/>
            <person name="Magnuson J."/>
            <person name="Mondo S."/>
            <person name="Nolan M."/>
            <person name="Ohm R."/>
            <person name="Pangilinan J."/>
            <person name="Park H.-J."/>
            <person name="Ramirez L."/>
            <person name="Alfaro M."/>
            <person name="Sun H."/>
            <person name="Tritt A."/>
            <person name="Yoshinaga Y."/>
            <person name="Zwiers L.-H."/>
            <person name="Turgeon B."/>
            <person name="Goodwin S."/>
            <person name="Spatafora J."/>
            <person name="Crous P."/>
            <person name="Grigoriev I."/>
        </authorList>
    </citation>
    <scope>NUCLEOTIDE SEQUENCE</scope>
    <source>
        <strain evidence="5">CBS 116435</strain>
    </source>
</reference>
<evidence type="ECO:0000256" key="3">
    <source>
        <dbReference type="ARBA" id="ARBA00023002"/>
    </source>
</evidence>
<dbReference type="GO" id="GO:0016491">
    <property type="term" value="F:oxidoreductase activity"/>
    <property type="evidence" value="ECO:0007669"/>
    <property type="project" value="UniProtKB-KW"/>
</dbReference>
<organism evidence="5 6">
    <name type="scientific">Polychaeton citri CBS 116435</name>
    <dbReference type="NCBI Taxonomy" id="1314669"/>
    <lineage>
        <taxon>Eukaryota</taxon>
        <taxon>Fungi</taxon>
        <taxon>Dikarya</taxon>
        <taxon>Ascomycota</taxon>
        <taxon>Pezizomycotina</taxon>
        <taxon>Dothideomycetes</taxon>
        <taxon>Dothideomycetidae</taxon>
        <taxon>Capnodiales</taxon>
        <taxon>Capnodiaceae</taxon>
        <taxon>Polychaeton</taxon>
    </lineage>
</organism>
<dbReference type="InterPro" id="IPR002347">
    <property type="entry name" value="SDR_fam"/>
</dbReference>
<dbReference type="Proteomes" id="UP000799441">
    <property type="component" value="Unassembled WGS sequence"/>
</dbReference>
<dbReference type="InterPro" id="IPR051911">
    <property type="entry name" value="SDR_oxidoreductase"/>
</dbReference>
<keyword evidence="3" id="KW-0560">Oxidoreductase</keyword>
<name>A0A9P4Q465_9PEZI</name>
<dbReference type="SUPFAM" id="SSF51735">
    <property type="entry name" value="NAD(P)-binding Rossmann-fold domains"/>
    <property type="match status" value="1"/>
</dbReference>
<comment type="similarity">
    <text evidence="1 4">Belongs to the short-chain dehydrogenases/reductases (SDR) family.</text>
</comment>
<gene>
    <name evidence="5" type="ORF">K431DRAFT_315211</name>
</gene>
<keyword evidence="2" id="KW-0521">NADP</keyword>
<dbReference type="EMBL" id="MU003830">
    <property type="protein sequence ID" value="KAF2718116.1"/>
    <property type="molecule type" value="Genomic_DNA"/>
</dbReference>
<dbReference type="PANTHER" id="PTHR43976:SF16">
    <property type="entry name" value="SHORT-CHAIN DEHYDROGENASE_REDUCTASE FAMILY PROTEIN"/>
    <property type="match status" value="1"/>
</dbReference>
<keyword evidence="6" id="KW-1185">Reference proteome</keyword>
<dbReference type="InterPro" id="IPR020904">
    <property type="entry name" value="Sc_DH/Rdtase_CS"/>
</dbReference>
<dbReference type="PROSITE" id="PS00061">
    <property type="entry name" value="ADH_SHORT"/>
    <property type="match status" value="1"/>
</dbReference>
<dbReference type="AlphaFoldDB" id="A0A9P4Q465"/>
<evidence type="ECO:0000256" key="1">
    <source>
        <dbReference type="ARBA" id="ARBA00006484"/>
    </source>
</evidence>
<dbReference type="Gene3D" id="3.40.50.720">
    <property type="entry name" value="NAD(P)-binding Rossmann-like Domain"/>
    <property type="match status" value="1"/>
</dbReference>
<dbReference type="InterPro" id="IPR036291">
    <property type="entry name" value="NAD(P)-bd_dom_sf"/>
</dbReference>
<dbReference type="Pfam" id="PF00106">
    <property type="entry name" value="adh_short"/>
    <property type="match status" value="1"/>
</dbReference>
<evidence type="ECO:0000256" key="4">
    <source>
        <dbReference type="RuleBase" id="RU000363"/>
    </source>
</evidence>
<dbReference type="PANTHER" id="PTHR43976">
    <property type="entry name" value="SHORT CHAIN DEHYDROGENASE"/>
    <property type="match status" value="1"/>
</dbReference>
<proteinExistence type="inferred from homology"/>
<protein>
    <submittedName>
        <fullName evidence="5">NAD(P)-binding protein</fullName>
    </submittedName>
</protein>
<dbReference type="PRINTS" id="PR00080">
    <property type="entry name" value="SDRFAMILY"/>
</dbReference>